<sequence length="447" mass="48720">MGDAVEIRKPLKIAIIGGGIGGLSLLLGILKHGDPRVIQPHLYEAAPAFSEIGAGVGFLPNAVRAMYAVDPKLHEAYGRIADEAPQADVNGQKKYLFTKVAMGMDGRGSNTSKAFDEICTIYNDNKQRNVHRAVFLDEMVKLLPGGYEGGLVSFKKRCTDIKVHEDGVTVVFADGTTEIVDAAIGCDGVKSMVRNIVHEGQEKYEPRFTGKYAYRGLIPVEDALEALGEAATLDHILTLGYGGHLVTFVINQGKTLNVVAFQGRSDWNHGGNWVVPATVGDALEDFKDWSEPIKKLLSLLQKPDKWGLFDLPPLKTYIKDGRICLLGDCAHASTPHQGAGAGMAIEDAAVLSRLLGEIRTPDPVQLARAFVAYDAVRRERTQKLVTTSRSSGLLYDFELPGVGDDLEKLRDALSTRWDWIWDLDIDAHCREAIAIMHQPHVAVSGSP</sequence>
<evidence type="ECO:0000256" key="2">
    <source>
        <dbReference type="ARBA" id="ARBA00022827"/>
    </source>
</evidence>
<dbReference type="HOGENOM" id="CLU_009665_6_3_1"/>
<dbReference type="InterPro" id="IPR002938">
    <property type="entry name" value="FAD-bd"/>
</dbReference>
<dbReference type="InterPro" id="IPR036188">
    <property type="entry name" value="FAD/NAD-bd_sf"/>
</dbReference>
<dbReference type="PANTHER" id="PTHR46720:SF3">
    <property type="entry name" value="FAD-BINDING DOMAIN-CONTAINING PROTEIN-RELATED"/>
    <property type="match status" value="1"/>
</dbReference>
<evidence type="ECO:0000256" key="1">
    <source>
        <dbReference type="ARBA" id="ARBA00022630"/>
    </source>
</evidence>
<keyword evidence="7" id="KW-1185">Reference proteome</keyword>
<feature type="domain" description="FAD-binding" evidence="5">
    <location>
        <begin position="318"/>
        <end position="385"/>
    </location>
</feature>
<feature type="transmembrane region" description="Helical" evidence="4">
    <location>
        <begin position="12"/>
        <end position="30"/>
    </location>
</feature>
<keyword evidence="1" id="KW-0285">Flavoprotein</keyword>
<dbReference type="Proteomes" id="UP000054266">
    <property type="component" value="Unassembled WGS sequence"/>
</dbReference>
<dbReference type="GO" id="GO:0071949">
    <property type="term" value="F:FAD binding"/>
    <property type="evidence" value="ECO:0007669"/>
    <property type="project" value="InterPro"/>
</dbReference>
<dbReference type="PRINTS" id="PR00420">
    <property type="entry name" value="RNGMNOXGNASE"/>
</dbReference>
<proteinExistence type="predicted"/>
<dbReference type="SUPFAM" id="SSF54373">
    <property type="entry name" value="FAD-linked reductases, C-terminal domain"/>
    <property type="match status" value="1"/>
</dbReference>
<dbReference type="AlphaFoldDB" id="A0A0D2FU54"/>
<dbReference type="Pfam" id="PF01494">
    <property type="entry name" value="FAD_binding_3"/>
    <property type="match status" value="1"/>
</dbReference>
<reference evidence="6 7" key="1">
    <citation type="submission" date="2015-01" db="EMBL/GenBank/DDBJ databases">
        <title>The Genome Sequence of Capronia semiimmersa CBS27337.</title>
        <authorList>
            <consortium name="The Broad Institute Genomics Platform"/>
            <person name="Cuomo C."/>
            <person name="de Hoog S."/>
            <person name="Gorbushina A."/>
            <person name="Stielow B."/>
            <person name="Teixiera M."/>
            <person name="Abouelleil A."/>
            <person name="Chapman S.B."/>
            <person name="Priest M."/>
            <person name="Young S.K."/>
            <person name="Wortman J."/>
            <person name="Nusbaum C."/>
            <person name="Birren B."/>
        </authorList>
    </citation>
    <scope>NUCLEOTIDE SEQUENCE [LARGE SCALE GENOMIC DNA]</scope>
    <source>
        <strain evidence="6 7">CBS 27337</strain>
    </source>
</reference>
<evidence type="ECO:0000256" key="4">
    <source>
        <dbReference type="SAM" id="Phobius"/>
    </source>
</evidence>
<keyword evidence="4" id="KW-1133">Transmembrane helix</keyword>
<dbReference type="PANTHER" id="PTHR46720">
    <property type="entry name" value="HYDROXYLASE, PUTATIVE (AFU_ORTHOLOGUE AFUA_3G01460)-RELATED"/>
    <property type="match status" value="1"/>
</dbReference>
<dbReference type="GO" id="GO:0016491">
    <property type="term" value="F:oxidoreductase activity"/>
    <property type="evidence" value="ECO:0007669"/>
    <property type="project" value="UniProtKB-KW"/>
</dbReference>
<accession>A0A0D2FU54</accession>
<gene>
    <name evidence="6" type="ORF">PV04_02351</name>
</gene>
<dbReference type="STRING" id="5601.A0A0D2FU54"/>
<dbReference type="InterPro" id="IPR051104">
    <property type="entry name" value="FAD_monoxygenase"/>
</dbReference>
<keyword evidence="4" id="KW-0472">Membrane</keyword>
<name>A0A0D2FU54_9EURO</name>
<evidence type="ECO:0000259" key="5">
    <source>
        <dbReference type="Pfam" id="PF01494"/>
    </source>
</evidence>
<dbReference type="Gene3D" id="3.50.50.60">
    <property type="entry name" value="FAD/NAD(P)-binding domain"/>
    <property type="match status" value="1"/>
</dbReference>
<keyword evidence="2" id="KW-0274">FAD</keyword>
<evidence type="ECO:0000313" key="6">
    <source>
        <dbReference type="EMBL" id="KIW70040.1"/>
    </source>
</evidence>
<dbReference type="SUPFAM" id="SSF51905">
    <property type="entry name" value="FAD/NAD(P)-binding domain"/>
    <property type="match status" value="1"/>
</dbReference>
<dbReference type="GO" id="GO:0044550">
    <property type="term" value="P:secondary metabolite biosynthetic process"/>
    <property type="evidence" value="ECO:0007669"/>
    <property type="project" value="TreeGrafter"/>
</dbReference>
<organism evidence="6 7">
    <name type="scientific">Phialophora macrospora</name>
    <dbReference type="NCBI Taxonomy" id="1851006"/>
    <lineage>
        <taxon>Eukaryota</taxon>
        <taxon>Fungi</taxon>
        <taxon>Dikarya</taxon>
        <taxon>Ascomycota</taxon>
        <taxon>Pezizomycotina</taxon>
        <taxon>Eurotiomycetes</taxon>
        <taxon>Chaetothyriomycetidae</taxon>
        <taxon>Chaetothyriales</taxon>
        <taxon>Herpotrichiellaceae</taxon>
        <taxon>Phialophora</taxon>
    </lineage>
</organism>
<protein>
    <recommendedName>
        <fullName evidence="5">FAD-binding domain-containing protein</fullName>
    </recommendedName>
</protein>
<keyword evidence="3" id="KW-0560">Oxidoreductase</keyword>
<evidence type="ECO:0000313" key="7">
    <source>
        <dbReference type="Proteomes" id="UP000054266"/>
    </source>
</evidence>
<evidence type="ECO:0000256" key="3">
    <source>
        <dbReference type="ARBA" id="ARBA00023002"/>
    </source>
</evidence>
<keyword evidence="4" id="KW-0812">Transmembrane</keyword>
<dbReference type="EMBL" id="KN846957">
    <property type="protein sequence ID" value="KIW70040.1"/>
    <property type="molecule type" value="Genomic_DNA"/>
</dbReference>